<dbReference type="EMBL" id="BLLK01000047">
    <property type="protein sequence ID" value="GFH55278.1"/>
    <property type="molecule type" value="Genomic_DNA"/>
</dbReference>
<feature type="region of interest" description="Disordered" evidence="1">
    <location>
        <begin position="94"/>
        <end position="115"/>
    </location>
</feature>
<protein>
    <submittedName>
        <fullName evidence="2">Uncharacterized protein</fullName>
    </submittedName>
</protein>
<evidence type="ECO:0000313" key="2">
    <source>
        <dbReference type="EMBL" id="GFH55278.1"/>
    </source>
</evidence>
<name>A0AAD3H9U6_9STRA</name>
<organism evidence="2 3">
    <name type="scientific">Chaetoceros tenuissimus</name>
    <dbReference type="NCBI Taxonomy" id="426638"/>
    <lineage>
        <taxon>Eukaryota</taxon>
        <taxon>Sar</taxon>
        <taxon>Stramenopiles</taxon>
        <taxon>Ochrophyta</taxon>
        <taxon>Bacillariophyta</taxon>
        <taxon>Coscinodiscophyceae</taxon>
        <taxon>Chaetocerotophycidae</taxon>
        <taxon>Chaetocerotales</taxon>
        <taxon>Chaetocerotaceae</taxon>
        <taxon>Chaetoceros</taxon>
    </lineage>
</organism>
<dbReference type="Proteomes" id="UP001054902">
    <property type="component" value="Unassembled WGS sequence"/>
</dbReference>
<evidence type="ECO:0000256" key="1">
    <source>
        <dbReference type="SAM" id="MobiDB-lite"/>
    </source>
</evidence>
<keyword evidence="3" id="KW-1185">Reference proteome</keyword>
<evidence type="ECO:0000313" key="3">
    <source>
        <dbReference type="Proteomes" id="UP001054902"/>
    </source>
</evidence>
<proteinExistence type="predicted"/>
<reference evidence="2 3" key="1">
    <citation type="journal article" date="2021" name="Sci. Rep.">
        <title>The genome of the diatom Chaetoceros tenuissimus carries an ancient integrated fragment of an extant virus.</title>
        <authorList>
            <person name="Hongo Y."/>
            <person name="Kimura K."/>
            <person name="Takaki Y."/>
            <person name="Yoshida Y."/>
            <person name="Baba S."/>
            <person name="Kobayashi G."/>
            <person name="Nagasaki K."/>
            <person name="Hano T."/>
            <person name="Tomaru Y."/>
        </authorList>
    </citation>
    <scope>NUCLEOTIDE SEQUENCE [LARGE SCALE GENOMIC DNA]</scope>
    <source>
        <strain evidence="2 3">NIES-3715</strain>
    </source>
</reference>
<sequence>MPSIHYKLINSSTRKEEGSKGGMMSICPSCGERISEGTTSIYFSICCQQRYCLSCQGINAHRNPCATANMNDENDVIRIHVDHHGEKVLNQQSFKNSSTRRRISSYPTKTNPPRPVLRDLYVRSNTSNQYDMCQVISSKNKTHRNNRDTMISIVASPIKPTARESDEENEEKDFELIRTSKDQTMQTKFIFSNTQYDPLPYIPDQLVNYMTAENFHGIPQVIIPNSSFRKFYENELVNTRAEYNGDDQDFLHDFLKHFSYGTIFSSMDYALSQLNMFGCMYRFKVRRDSTTFRCCKQLSCRFRVNFVHIFRVEAKRLNSGEKYLKGLDNHPIMITRAKLNHNHHV</sequence>
<gene>
    <name evidence="2" type="ORF">CTEN210_11754</name>
</gene>
<accession>A0AAD3H9U6</accession>
<dbReference type="AlphaFoldDB" id="A0AAD3H9U6"/>
<comment type="caution">
    <text evidence="2">The sequence shown here is derived from an EMBL/GenBank/DDBJ whole genome shotgun (WGS) entry which is preliminary data.</text>
</comment>